<evidence type="ECO:0000313" key="8">
    <source>
        <dbReference type="EMBL" id="MFB9201125.1"/>
    </source>
</evidence>
<evidence type="ECO:0000256" key="5">
    <source>
        <dbReference type="ARBA" id="ARBA00022691"/>
    </source>
</evidence>
<evidence type="ECO:0000256" key="3">
    <source>
        <dbReference type="ARBA" id="ARBA00022603"/>
    </source>
</evidence>
<dbReference type="Gene3D" id="3.40.50.150">
    <property type="entry name" value="Vaccinia Virus protein VP39"/>
    <property type="match status" value="1"/>
</dbReference>
<protein>
    <recommendedName>
        <fullName evidence="2">site-specific DNA-methyltransferase (cytosine-N(4)-specific)</fullName>
        <ecNumber evidence="2">2.1.1.113</ecNumber>
    </recommendedName>
</protein>
<dbReference type="RefSeq" id="WP_189646930.1">
    <property type="nucleotide sequence ID" value="NZ_BMRC01000003.1"/>
</dbReference>
<keyword evidence="6" id="KW-0680">Restriction system</keyword>
<comment type="caution">
    <text evidence="8">The sequence shown here is derived from an EMBL/GenBank/DDBJ whole genome shotgun (WGS) entry which is preliminary data.</text>
</comment>
<dbReference type="InterPro" id="IPR017985">
    <property type="entry name" value="MeTrfase_CN4_CS"/>
</dbReference>
<keyword evidence="3" id="KW-0489">Methyltransferase</keyword>
<dbReference type="Proteomes" id="UP001589647">
    <property type="component" value="Unassembled WGS sequence"/>
</dbReference>
<keyword evidence="9" id="KW-1185">Reference proteome</keyword>
<evidence type="ECO:0000256" key="4">
    <source>
        <dbReference type="ARBA" id="ARBA00022679"/>
    </source>
</evidence>
<dbReference type="PROSITE" id="PS00093">
    <property type="entry name" value="N4_MTASE"/>
    <property type="match status" value="1"/>
</dbReference>
<name>A0ABV5IAZ9_9ACTN</name>
<organism evidence="8 9">
    <name type="scientific">Nonomuraea spiralis</name>
    <dbReference type="NCBI Taxonomy" id="46182"/>
    <lineage>
        <taxon>Bacteria</taxon>
        <taxon>Bacillati</taxon>
        <taxon>Actinomycetota</taxon>
        <taxon>Actinomycetes</taxon>
        <taxon>Streptosporangiales</taxon>
        <taxon>Streptosporangiaceae</taxon>
        <taxon>Nonomuraea</taxon>
    </lineage>
</organism>
<evidence type="ECO:0000256" key="1">
    <source>
        <dbReference type="ARBA" id="ARBA00010203"/>
    </source>
</evidence>
<comment type="catalytic activity">
    <reaction evidence="7">
        <text>a 2'-deoxycytidine in DNA + S-adenosyl-L-methionine = an N(4)-methyl-2'-deoxycytidine in DNA + S-adenosyl-L-homocysteine + H(+)</text>
        <dbReference type="Rhea" id="RHEA:16857"/>
        <dbReference type="Rhea" id="RHEA-COMP:11369"/>
        <dbReference type="Rhea" id="RHEA-COMP:13674"/>
        <dbReference type="ChEBI" id="CHEBI:15378"/>
        <dbReference type="ChEBI" id="CHEBI:57856"/>
        <dbReference type="ChEBI" id="CHEBI:59789"/>
        <dbReference type="ChEBI" id="CHEBI:85452"/>
        <dbReference type="ChEBI" id="CHEBI:137933"/>
        <dbReference type="EC" id="2.1.1.113"/>
    </reaction>
</comment>
<evidence type="ECO:0000256" key="7">
    <source>
        <dbReference type="ARBA" id="ARBA00049120"/>
    </source>
</evidence>
<proteinExistence type="inferred from homology"/>
<evidence type="ECO:0000256" key="6">
    <source>
        <dbReference type="ARBA" id="ARBA00022747"/>
    </source>
</evidence>
<dbReference type="InterPro" id="IPR029063">
    <property type="entry name" value="SAM-dependent_MTases_sf"/>
</dbReference>
<accession>A0ABV5IAZ9</accession>
<evidence type="ECO:0000313" key="9">
    <source>
        <dbReference type="Proteomes" id="UP001589647"/>
    </source>
</evidence>
<gene>
    <name evidence="8" type="ORF">ACFFV7_07990</name>
</gene>
<sequence length="377" mass="41600">MTAMLAQVVTEAQRPIRQVLDPFCGTASVVAAGRQLGLSAIGLELTTLGVTVGRLRLDPPSNPWEAAATCERIARIRPADTVRVHDELAQWLGDRNARLLTAWQPALEDIDDMRLRRFATVALSQSLRPSSRWLAGSIKVTADPDREPIPLEHSLPRWARQLARDCDTEQAALTDFNDIFGQRRPPAAILRGDAKQVPLRDASVDAVVTSPPYFVTYDYFEIQRLTYLAFGWPMRRSNQIGAKYGHLSVAGEVQLPPAFQRWYESDFNGEKSALGRALRAYVQDLRTHLAEAARVLAPGGLVAYSVANSVRAGRVFDLAAGFEQLLAEVGFSEIRAIPRAQAGRRILPPGRDPKSGRFSSNVRSAGVREYIVLGRLP</sequence>
<dbReference type="EMBL" id="JBHMEI010000003">
    <property type="protein sequence ID" value="MFB9201125.1"/>
    <property type="molecule type" value="Genomic_DNA"/>
</dbReference>
<dbReference type="EC" id="2.1.1.113" evidence="2"/>
<keyword evidence="4" id="KW-0808">Transferase</keyword>
<reference evidence="8 9" key="1">
    <citation type="submission" date="2024-09" db="EMBL/GenBank/DDBJ databases">
        <authorList>
            <person name="Sun Q."/>
            <person name="Mori K."/>
        </authorList>
    </citation>
    <scope>NUCLEOTIDE SEQUENCE [LARGE SCALE GENOMIC DNA]</scope>
    <source>
        <strain evidence="8 9">CCM 3426</strain>
    </source>
</reference>
<keyword evidence="5" id="KW-0949">S-adenosyl-L-methionine</keyword>
<dbReference type="SUPFAM" id="SSF53335">
    <property type="entry name" value="S-adenosyl-L-methionine-dependent methyltransferases"/>
    <property type="match status" value="2"/>
</dbReference>
<evidence type="ECO:0000256" key="2">
    <source>
        <dbReference type="ARBA" id="ARBA00012185"/>
    </source>
</evidence>
<comment type="similarity">
    <text evidence="1">Belongs to the N(4)/N(6)-methyltransferase family. N(4) subfamily.</text>
</comment>